<organism evidence="1">
    <name type="scientific">mine drainage metagenome</name>
    <dbReference type="NCBI Taxonomy" id="410659"/>
    <lineage>
        <taxon>unclassified sequences</taxon>
        <taxon>metagenomes</taxon>
        <taxon>ecological metagenomes</taxon>
    </lineage>
</organism>
<dbReference type="AlphaFoldDB" id="T0ZZU2"/>
<protein>
    <recommendedName>
        <fullName evidence="2">Antitoxin Xre/MbcA/ParS-like toxin-binding domain-containing protein</fullName>
    </recommendedName>
</protein>
<evidence type="ECO:0000313" key="1">
    <source>
        <dbReference type="EMBL" id="EQD50168.1"/>
    </source>
</evidence>
<dbReference type="EMBL" id="AUZX01009909">
    <property type="protein sequence ID" value="EQD50168.1"/>
    <property type="molecule type" value="Genomic_DNA"/>
</dbReference>
<comment type="caution">
    <text evidence="1">The sequence shown here is derived from an EMBL/GenBank/DDBJ whole genome shotgun (WGS) entry which is preliminary data.</text>
</comment>
<proteinExistence type="predicted"/>
<evidence type="ECO:0008006" key="2">
    <source>
        <dbReference type="Google" id="ProtNLM"/>
    </source>
</evidence>
<name>T0ZZU2_9ZZZZ</name>
<reference evidence="1" key="2">
    <citation type="journal article" date="2014" name="ISME J.">
        <title>Microbial stratification in low pH oxic and suboxic macroscopic growths along an acid mine drainage.</title>
        <authorList>
            <person name="Mendez-Garcia C."/>
            <person name="Mesa V."/>
            <person name="Sprenger R.R."/>
            <person name="Richter M."/>
            <person name="Diez M.S."/>
            <person name="Solano J."/>
            <person name="Bargiela R."/>
            <person name="Golyshina O.V."/>
            <person name="Manteca A."/>
            <person name="Ramos J.L."/>
            <person name="Gallego J.R."/>
            <person name="Llorente I."/>
            <person name="Martins Dos Santos V.A."/>
            <person name="Jensen O.N."/>
            <person name="Pelaez A.I."/>
            <person name="Sanchez J."/>
            <person name="Ferrer M."/>
        </authorList>
    </citation>
    <scope>NUCLEOTIDE SEQUENCE</scope>
</reference>
<sequence>MAQVRLLDAEDRAALAQRHHSRGPSEALLVELPESMSPTLAEALVRELLATAETAGKLAATLQAGAKLPGPATLVAIHEREAAWRDLETRYGLLSAAELADTAGSGSRNRSEYASALRRAGRLLGVRRGRRMMFPGFQFDEHLRPRRGIEKVISVFREAGWSAESVALWFTAPNGYLDDEEPAVVLARDPSLVAEEAANAVARL</sequence>
<reference evidence="1" key="1">
    <citation type="submission" date="2013-08" db="EMBL/GenBank/DDBJ databases">
        <authorList>
            <person name="Mendez C."/>
            <person name="Richter M."/>
            <person name="Ferrer M."/>
            <person name="Sanchez J."/>
        </authorList>
    </citation>
    <scope>NUCLEOTIDE SEQUENCE</scope>
</reference>
<gene>
    <name evidence="1" type="ORF">B1A_13541</name>
</gene>
<accession>T0ZZU2</accession>